<keyword evidence="10" id="KW-1185">Reference proteome</keyword>
<dbReference type="InterPro" id="IPR007627">
    <property type="entry name" value="RNA_pol_sigma70_r2"/>
</dbReference>
<sequence>MINFKRKKQDNMKHFKELISLIYTDFYKFIFCIVRNQISAEDILQDTLMLAYENFDSLREHSKFKAWIFTIAKREAVTFIKKSKREIPNEDTILDLIHIKEECLPESIIINRELSKHVTMAINQLKPQYREIIILKYYSELSFVKIAQILNINVNTVRVHHMRAKKDILKYMQQNYFQNEDYVDTLERMIK</sequence>
<keyword evidence="2 6" id="KW-0805">Transcription regulation</keyword>
<name>A0ABT4D5T5_9CLOT</name>
<dbReference type="Pfam" id="PF08281">
    <property type="entry name" value="Sigma70_r4_2"/>
    <property type="match status" value="1"/>
</dbReference>
<gene>
    <name evidence="9" type="ORF">OW763_13735</name>
</gene>
<reference evidence="9" key="1">
    <citation type="submission" date="2022-12" db="EMBL/GenBank/DDBJ databases">
        <authorList>
            <person name="Wang J."/>
        </authorList>
    </citation>
    <scope>NUCLEOTIDE SEQUENCE</scope>
    <source>
        <strain evidence="9">HY-45-18</strain>
    </source>
</reference>
<evidence type="ECO:0000256" key="5">
    <source>
        <dbReference type="ARBA" id="ARBA00023163"/>
    </source>
</evidence>
<dbReference type="InterPro" id="IPR013325">
    <property type="entry name" value="RNA_pol_sigma_r2"/>
</dbReference>
<feature type="domain" description="RNA polymerase sigma-70 region 2" evidence="7">
    <location>
        <begin position="26"/>
        <end position="85"/>
    </location>
</feature>
<comment type="similarity">
    <text evidence="1 6">Belongs to the sigma-70 factor family. ECF subfamily.</text>
</comment>
<dbReference type="PANTHER" id="PTHR43133:SF60">
    <property type="entry name" value="RNA POLYMERASE SIGMA FACTOR SIGV"/>
    <property type="match status" value="1"/>
</dbReference>
<dbReference type="Gene3D" id="1.10.10.10">
    <property type="entry name" value="Winged helix-like DNA-binding domain superfamily/Winged helix DNA-binding domain"/>
    <property type="match status" value="1"/>
</dbReference>
<keyword evidence="3 6" id="KW-0731">Sigma factor</keyword>
<evidence type="ECO:0000259" key="8">
    <source>
        <dbReference type="Pfam" id="PF08281"/>
    </source>
</evidence>
<evidence type="ECO:0000256" key="6">
    <source>
        <dbReference type="RuleBase" id="RU000716"/>
    </source>
</evidence>
<dbReference type="PROSITE" id="PS01063">
    <property type="entry name" value="SIGMA70_ECF"/>
    <property type="match status" value="1"/>
</dbReference>
<dbReference type="CDD" id="cd06171">
    <property type="entry name" value="Sigma70_r4"/>
    <property type="match status" value="1"/>
</dbReference>
<dbReference type="InterPro" id="IPR013249">
    <property type="entry name" value="RNA_pol_sigma70_r4_t2"/>
</dbReference>
<proteinExistence type="inferred from homology"/>
<keyword evidence="5 6" id="KW-0804">Transcription</keyword>
<dbReference type="Proteomes" id="UP001078443">
    <property type="component" value="Unassembled WGS sequence"/>
</dbReference>
<evidence type="ECO:0000313" key="9">
    <source>
        <dbReference type="EMBL" id="MCY6485393.1"/>
    </source>
</evidence>
<evidence type="ECO:0000256" key="2">
    <source>
        <dbReference type="ARBA" id="ARBA00023015"/>
    </source>
</evidence>
<dbReference type="InterPro" id="IPR039425">
    <property type="entry name" value="RNA_pol_sigma-70-like"/>
</dbReference>
<feature type="domain" description="RNA polymerase sigma factor 70 region 4 type 2" evidence="8">
    <location>
        <begin position="119"/>
        <end position="167"/>
    </location>
</feature>
<dbReference type="InterPro" id="IPR013324">
    <property type="entry name" value="RNA_pol_sigma_r3/r4-like"/>
</dbReference>
<evidence type="ECO:0000256" key="1">
    <source>
        <dbReference type="ARBA" id="ARBA00010641"/>
    </source>
</evidence>
<dbReference type="InterPro" id="IPR036388">
    <property type="entry name" value="WH-like_DNA-bd_sf"/>
</dbReference>
<dbReference type="Gene3D" id="1.10.1740.10">
    <property type="match status" value="1"/>
</dbReference>
<evidence type="ECO:0000256" key="4">
    <source>
        <dbReference type="ARBA" id="ARBA00023125"/>
    </source>
</evidence>
<dbReference type="SUPFAM" id="SSF88946">
    <property type="entry name" value="Sigma2 domain of RNA polymerase sigma factors"/>
    <property type="match status" value="1"/>
</dbReference>
<dbReference type="InterPro" id="IPR014284">
    <property type="entry name" value="RNA_pol_sigma-70_dom"/>
</dbReference>
<dbReference type="Pfam" id="PF04542">
    <property type="entry name" value="Sigma70_r2"/>
    <property type="match status" value="1"/>
</dbReference>
<organism evidence="9 10">
    <name type="scientific">Clostridium aestuarii</name>
    <dbReference type="NCBI Taxonomy" id="338193"/>
    <lineage>
        <taxon>Bacteria</taxon>
        <taxon>Bacillati</taxon>
        <taxon>Bacillota</taxon>
        <taxon>Clostridia</taxon>
        <taxon>Eubacteriales</taxon>
        <taxon>Clostridiaceae</taxon>
        <taxon>Clostridium</taxon>
    </lineage>
</organism>
<evidence type="ECO:0000256" key="3">
    <source>
        <dbReference type="ARBA" id="ARBA00023082"/>
    </source>
</evidence>
<dbReference type="InterPro" id="IPR000838">
    <property type="entry name" value="RNA_pol_sigma70_ECF_CS"/>
</dbReference>
<dbReference type="PANTHER" id="PTHR43133">
    <property type="entry name" value="RNA POLYMERASE ECF-TYPE SIGMA FACTO"/>
    <property type="match status" value="1"/>
</dbReference>
<dbReference type="NCBIfam" id="TIGR02937">
    <property type="entry name" value="sigma70-ECF"/>
    <property type="match status" value="1"/>
</dbReference>
<dbReference type="SUPFAM" id="SSF88659">
    <property type="entry name" value="Sigma3 and sigma4 domains of RNA polymerase sigma factors"/>
    <property type="match status" value="1"/>
</dbReference>
<accession>A0ABT4D5T5</accession>
<evidence type="ECO:0000259" key="7">
    <source>
        <dbReference type="Pfam" id="PF04542"/>
    </source>
</evidence>
<keyword evidence="4 6" id="KW-0238">DNA-binding</keyword>
<dbReference type="RefSeq" id="WP_268041719.1">
    <property type="nucleotide sequence ID" value="NZ_JAPQER010000007.1"/>
</dbReference>
<evidence type="ECO:0000313" key="10">
    <source>
        <dbReference type="Proteomes" id="UP001078443"/>
    </source>
</evidence>
<comment type="caution">
    <text evidence="9">The sequence shown here is derived from an EMBL/GenBank/DDBJ whole genome shotgun (WGS) entry which is preliminary data.</text>
</comment>
<dbReference type="EMBL" id="JAPQER010000007">
    <property type="protein sequence ID" value="MCY6485393.1"/>
    <property type="molecule type" value="Genomic_DNA"/>
</dbReference>
<protein>
    <recommendedName>
        <fullName evidence="6">RNA polymerase sigma factor</fullName>
    </recommendedName>
</protein>